<evidence type="ECO:0000313" key="3">
    <source>
        <dbReference type="EMBL" id="SEK08659.1"/>
    </source>
</evidence>
<dbReference type="RefSeq" id="WP_074839720.1">
    <property type="nucleotide sequence ID" value="NZ_CBDCHJ010000004.1"/>
</dbReference>
<evidence type="ECO:0000313" key="4">
    <source>
        <dbReference type="Proteomes" id="UP000182932"/>
    </source>
</evidence>
<dbReference type="PANTHER" id="PTHR23150">
    <property type="entry name" value="SULFATASE MODIFYING FACTOR 1, 2"/>
    <property type="match status" value="1"/>
</dbReference>
<gene>
    <name evidence="3" type="ORF">SAMN04487940_12726</name>
</gene>
<dbReference type="AlphaFoldDB" id="A0A975WES5"/>
<evidence type="ECO:0000259" key="2">
    <source>
        <dbReference type="Pfam" id="PF03781"/>
    </source>
</evidence>
<dbReference type="InterPro" id="IPR042095">
    <property type="entry name" value="SUMF_sf"/>
</dbReference>
<keyword evidence="4" id="KW-1185">Reference proteome</keyword>
<accession>A0A975WES5</accession>
<dbReference type="GO" id="GO:0120147">
    <property type="term" value="F:formylglycine-generating oxidase activity"/>
    <property type="evidence" value="ECO:0007669"/>
    <property type="project" value="TreeGrafter"/>
</dbReference>
<dbReference type="Pfam" id="PF03781">
    <property type="entry name" value="FGE-sulfatase"/>
    <property type="match status" value="1"/>
</dbReference>
<dbReference type="Gene3D" id="3.90.1580.10">
    <property type="entry name" value="paralog of FGE (formylglycine-generating enzyme)"/>
    <property type="match status" value="1"/>
</dbReference>
<protein>
    <submittedName>
        <fullName evidence="3">Formylglycine-generating enzyme, required for sulfatase activity, contains SUMF1/FGE domain</fullName>
    </submittedName>
</protein>
<evidence type="ECO:0000256" key="1">
    <source>
        <dbReference type="SAM" id="MobiDB-lite"/>
    </source>
</evidence>
<dbReference type="EMBL" id="FNYY01000027">
    <property type="protein sequence ID" value="SEK08659.1"/>
    <property type="molecule type" value="Genomic_DNA"/>
</dbReference>
<sequence length="314" mass="34374">MSDTIAKSCCAPARSGDSARPQAQDPMARESDPPERVQIPGGRGLIGTDRPELPIDGEAPLRQTRIKPFAMDATTVTNARFRRFIAATGYVTDAERLGNSFVFANLLPPDFPPTQAVAAVPWWRVVDGASWAEPLGPGSGGACLDEYPVVHVSWNDAQVFARWAEGRLPTEAEYEHAARGGQGDVRFPWGDAEPNDSDHFPCNIWQGQFPRHDLGLDGHRGAAPARSFAPNAYGLYHMVGNIWQYTAQPFKVKSLKKSVQRAHADKVGYKLAKGGSFLCHASYCYRYRIAARTGSTPDSTTSHQGFRLVYDVKG</sequence>
<dbReference type="SUPFAM" id="SSF56436">
    <property type="entry name" value="C-type lectin-like"/>
    <property type="match status" value="1"/>
</dbReference>
<dbReference type="InterPro" id="IPR051043">
    <property type="entry name" value="Sulfatase_Mod_Factor_Kinase"/>
</dbReference>
<feature type="region of interest" description="Disordered" evidence="1">
    <location>
        <begin position="1"/>
        <end position="59"/>
    </location>
</feature>
<reference evidence="3 4" key="1">
    <citation type="submission" date="2016-10" db="EMBL/GenBank/DDBJ databases">
        <authorList>
            <person name="Varghese N."/>
            <person name="Submissions S."/>
        </authorList>
    </citation>
    <scope>NUCLEOTIDE SEQUENCE [LARGE SCALE GENOMIC DNA]</scope>
    <source>
        <strain evidence="3 4">FF3</strain>
    </source>
</reference>
<dbReference type="PANTHER" id="PTHR23150:SF19">
    <property type="entry name" value="FORMYLGLYCINE-GENERATING ENZYME"/>
    <property type="match status" value="1"/>
</dbReference>
<dbReference type="InterPro" id="IPR005532">
    <property type="entry name" value="SUMF_dom"/>
</dbReference>
<dbReference type="InterPro" id="IPR016187">
    <property type="entry name" value="CTDL_fold"/>
</dbReference>
<dbReference type="GeneID" id="80820815"/>
<dbReference type="Proteomes" id="UP000182932">
    <property type="component" value="Unassembled WGS sequence"/>
</dbReference>
<organism evidence="3 4">
    <name type="scientific">Marinovum algicola</name>
    <dbReference type="NCBI Taxonomy" id="42444"/>
    <lineage>
        <taxon>Bacteria</taxon>
        <taxon>Pseudomonadati</taxon>
        <taxon>Pseudomonadota</taxon>
        <taxon>Alphaproteobacteria</taxon>
        <taxon>Rhodobacterales</taxon>
        <taxon>Roseobacteraceae</taxon>
        <taxon>Marinovum</taxon>
    </lineage>
</organism>
<proteinExistence type="predicted"/>
<comment type="caution">
    <text evidence="3">The sequence shown here is derived from an EMBL/GenBank/DDBJ whole genome shotgun (WGS) entry which is preliminary data.</text>
</comment>
<name>A0A975WES5_9RHOB</name>
<feature type="domain" description="Sulfatase-modifying factor enzyme-like" evidence="2">
    <location>
        <begin position="34"/>
        <end position="309"/>
    </location>
</feature>